<dbReference type="GO" id="GO:0009279">
    <property type="term" value="C:cell outer membrane"/>
    <property type="evidence" value="ECO:0007669"/>
    <property type="project" value="UniProtKB-SubCell"/>
</dbReference>
<evidence type="ECO:0000256" key="8">
    <source>
        <dbReference type="SAM" id="SignalP"/>
    </source>
</evidence>
<dbReference type="InterPro" id="IPR010104">
    <property type="entry name" value="TonB_rcpt_bac"/>
</dbReference>
<evidence type="ECO:0000313" key="10">
    <source>
        <dbReference type="EMBL" id="ADN75305.1"/>
    </source>
</evidence>
<gene>
    <name evidence="10" type="ordered locus">Fbal_1096</name>
</gene>
<dbReference type="GeneID" id="67181334"/>
<dbReference type="CDD" id="cd01347">
    <property type="entry name" value="ligand_gated_channel"/>
    <property type="match status" value="1"/>
</dbReference>
<dbReference type="InterPro" id="IPR039426">
    <property type="entry name" value="TonB-dep_rcpt-like"/>
</dbReference>
<dbReference type="PANTHER" id="PTHR40980:SF3">
    <property type="entry name" value="TONB-DEPENDENT RECEPTOR-LIKE BETA-BARREL DOMAIN-CONTAINING PROTEIN"/>
    <property type="match status" value="1"/>
</dbReference>
<protein>
    <submittedName>
        <fullName evidence="10">TonB-dependent receptor</fullName>
    </submittedName>
</protein>
<evidence type="ECO:0000256" key="3">
    <source>
        <dbReference type="ARBA" id="ARBA00022452"/>
    </source>
</evidence>
<dbReference type="InterPro" id="IPR037066">
    <property type="entry name" value="Plug_dom_sf"/>
</dbReference>
<evidence type="ECO:0000256" key="1">
    <source>
        <dbReference type="ARBA" id="ARBA00004571"/>
    </source>
</evidence>
<accession>E1SVF9</accession>
<dbReference type="OrthoDB" id="8727862at2"/>
<name>E1SVF9_FERBD</name>
<keyword evidence="3 7" id="KW-1134">Transmembrane beta strand</keyword>
<dbReference type="InterPro" id="IPR012910">
    <property type="entry name" value="Plug_dom"/>
</dbReference>
<dbReference type="KEGG" id="fbl:Fbal_1096"/>
<keyword evidence="6 7" id="KW-0998">Cell outer membrane</keyword>
<feature type="signal peptide" evidence="8">
    <location>
        <begin position="1"/>
        <end position="24"/>
    </location>
</feature>
<dbReference type="HOGENOM" id="CLU_006935_2_0_6"/>
<evidence type="ECO:0000259" key="9">
    <source>
        <dbReference type="Pfam" id="PF07715"/>
    </source>
</evidence>
<evidence type="ECO:0000256" key="5">
    <source>
        <dbReference type="ARBA" id="ARBA00023136"/>
    </source>
</evidence>
<keyword evidence="2 7" id="KW-0813">Transport</keyword>
<dbReference type="Pfam" id="PF07715">
    <property type="entry name" value="Plug"/>
    <property type="match status" value="1"/>
</dbReference>
<dbReference type="Gene3D" id="2.170.130.10">
    <property type="entry name" value="TonB-dependent receptor, plug domain"/>
    <property type="match status" value="1"/>
</dbReference>
<keyword evidence="5 7" id="KW-0472">Membrane</keyword>
<feature type="chain" id="PRO_5003151959" evidence="8">
    <location>
        <begin position="25"/>
        <end position="910"/>
    </location>
</feature>
<dbReference type="STRING" id="550540.Fbal_1096"/>
<dbReference type="Gene3D" id="2.40.170.20">
    <property type="entry name" value="TonB-dependent receptor, beta-barrel domain"/>
    <property type="match status" value="1"/>
</dbReference>
<proteinExistence type="inferred from homology"/>
<feature type="domain" description="TonB-dependent receptor plug" evidence="9">
    <location>
        <begin position="57"/>
        <end position="161"/>
    </location>
</feature>
<dbReference type="EMBL" id="CP002209">
    <property type="protein sequence ID" value="ADN75305.1"/>
    <property type="molecule type" value="Genomic_DNA"/>
</dbReference>
<keyword evidence="4 7" id="KW-0812">Transmembrane</keyword>
<dbReference type="SUPFAM" id="SSF56935">
    <property type="entry name" value="Porins"/>
    <property type="match status" value="1"/>
</dbReference>
<evidence type="ECO:0000256" key="4">
    <source>
        <dbReference type="ARBA" id="ARBA00022692"/>
    </source>
</evidence>
<evidence type="ECO:0000256" key="7">
    <source>
        <dbReference type="PROSITE-ProRule" id="PRU01360"/>
    </source>
</evidence>
<sequence length="910" mass="100113">MSPFKPSVLTLALVAAGMSAVAYAAEENAPQQDEAQTVEVIEVRGIRRSLAAAQAEKMDNTSIVEAISAEDIGKLPDNSIAESLARLPGLTTQRLNGRANVVSIRGLAPDFTTATLNGREQVTVNENRGVEFDQYPSELINSAVVYKTPDASVMAQAIGGTVDLQTVRPLAHGERTIVVNGRYEENDMDQLNPDVDNTGYRFSFSYIDQFMDDTLGVALGLSSMSSPSQFERTHIWGYPETGAAEGNPLVMGGYKPYVQSSELERDGLMAVIEFAPNDRLHSVLDVFYTDFQDNYSLRGAEIPLAWSAAQLDPNSVVVEDGLVTEGTFNGVKPLIRNDYEDRDADLAAVGWNISYILSDLWSAEADLSYSKANSQTFSLESYSGIGRGYDEGLQDTFDFVMTNEGAIFNTNTNYADPALVQLGNPQGWGFANGIQDGFINDIELEDELAAFRLSAARIIESGAISQVEFGVNYTNREKTKDYQAAYLQLKDNAATPVPSEYLLPSVDLGFIGIGDLLSFDSRALYNSGNFYNEFDALQLDAWRQTKSWSVKEEVMTPYVKADILTELWDLPLKGNVGVQGVYTDQSSDGYGTYVDENGGIQVVPLSGGSDYWEILPSLNLSLEVADSQYVRLGIARTLARARMDQMNASLELSYNADKVDSTDIEDSPWGGSGGNPELEPWMAWQYDLSYENYFSDTSYFAAAIYYKDLENYIFQQQTIGDFTGIPVAGEEPALREGYVSIWQNGQGGYIWGGELTLSVTGDLLHDALSGFGASVNYSYTDSEVKETSDSEPLELPGLSEDVINSSVYYEDYGFQVRVSARYRSEFLGEVSGLSLARDKRYVDAETLVDAQIGYDFSYSGIAALEGLTLLIQGLNLTDEPFKTYENDDKRLVRDYQSYGRTILVGGSYTF</sequence>
<dbReference type="InterPro" id="IPR036942">
    <property type="entry name" value="Beta-barrel_TonB_sf"/>
</dbReference>
<dbReference type="eggNOG" id="COG4771">
    <property type="taxonomic scope" value="Bacteria"/>
</dbReference>
<organism evidence="10 11">
    <name type="scientific">Ferrimonas balearica (strain DSM 9799 / CCM 4581 / KCTC 23876 / PAT)</name>
    <dbReference type="NCBI Taxonomy" id="550540"/>
    <lineage>
        <taxon>Bacteria</taxon>
        <taxon>Pseudomonadati</taxon>
        <taxon>Pseudomonadota</taxon>
        <taxon>Gammaproteobacteria</taxon>
        <taxon>Alteromonadales</taxon>
        <taxon>Ferrimonadaceae</taxon>
        <taxon>Ferrimonas</taxon>
    </lineage>
</organism>
<comment type="similarity">
    <text evidence="7">Belongs to the TonB-dependent receptor family.</text>
</comment>
<dbReference type="RefSeq" id="WP_013344611.1">
    <property type="nucleotide sequence ID" value="NC_014541.1"/>
</dbReference>
<keyword evidence="8" id="KW-0732">Signal</keyword>
<evidence type="ECO:0000256" key="6">
    <source>
        <dbReference type="ARBA" id="ARBA00023237"/>
    </source>
</evidence>
<evidence type="ECO:0000313" key="11">
    <source>
        <dbReference type="Proteomes" id="UP000006683"/>
    </source>
</evidence>
<dbReference type="eggNOG" id="COG1629">
    <property type="taxonomic scope" value="Bacteria"/>
</dbReference>
<dbReference type="PROSITE" id="PS52016">
    <property type="entry name" value="TONB_DEPENDENT_REC_3"/>
    <property type="match status" value="1"/>
</dbReference>
<reference evidence="10 11" key="1">
    <citation type="journal article" date="2010" name="Stand. Genomic Sci.">
        <title>Complete genome sequence of Ferrimonas balearica type strain (PAT).</title>
        <authorList>
            <person name="Nolan M."/>
            <person name="Sikorski J."/>
            <person name="Davenport K."/>
            <person name="Lucas S."/>
            <person name="Glavina Del Rio T."/>
            <person name="Tice H."/>
            <person name="Cheng J."/>
            <person name="Goodwin L."/>
            <person name="Pitluck S."/>
            <person name="Liolios K."/>
            <person name="Ivanova N."/>
            <person name="Mavromatis K."/>
            <person name="Ovchinnikova G."/>
            <person name="Pati A."/>
            <person name="Chen A."/>
            <person name="Palaniappan K."/>
            <person name="Land M."/>
            <person name="Hauser L."/>
            <person name="Chang Y."/>
            <person name="Jeffries C."/>
            <person name="Tapia R."/>
            <person name="Brettin T."/>
            <person name="Detter J."/>
            <person name="Han C."/>
            <person name="Yasawong M."/>
            <person name="Rohde M."/>
            <person name="Tindall B."/>
            <person name="Goker M."/>
            <person name="Woyke T."/>
            <person name="Bristow J."/>
            <person name="Eisen J."/>
            <person name="Markowitz V."/>
            <person name="Hugenholtz P."/>
            <person name="Kyrpides N."/>
            <person name="Klenk H."/>
            <person name="Lapidus A."/>
        </authorList>
    </citation>
    <scope>NUCLEOTIDE SEQUENCE [LARGE SCALE GENOMIC DNA]</scope>
    <source>
        <strain evidence="11">DSM 9799 / CCM 4581 / KCTC 23876 / PAT</strain>
    </source>
</reference>
<keyword evidence="10" id="KW-0675">Receptor</keyword>
<comment type="subcellular location">
    <subcellularLocation>
        <location evidence="1 7">Cell outer membrane</location>
        <topology evidence="1 7">Multi-pass membrane protein</topology>
    </subcellularLocation>
</comment>
<dbReference type="Proteomes" id="UP000006683">
    <property type="component" value="Chromosome"/>
</dbReference>
<dbReference type="AlphaFoldDB" id="E1SVF9"/>
<dbReference type="NCBIfam" id="TIGR01782">
    <property type="entry name" value="TonB-Xanth-Caul"/>
    <property type="match status" value="1"/>
</dbReference>
<dbReference type="PANTHER" id="PTHR40980">
    <property type="entry name" value="PLUG DOMAIN-CONTAINING PROTEIN"/>
    <property type="match status" value="1"/>
</dbReference>
<keyword evidence="11" id="KW-1185">Reference proteome</keyword>
<evidence type="ECO:0000256" key="2">
    <source>
        <dbReference type="ARBA" id="ARBA00022448"/>
    </source>
</evidence>